<organism evidence="1 2">
    <name type="scientific">Yinghuangia aomiensis</name>
    <dbReference type="NCBI Taxonomy" id="676205"/>
    <lineage>
        <taxon>Bacteria</taxon>
        <taxon>Bacillati</taxon>
        <taxon>Actinomycetota</taxon>
        <taxon>Actinomycetes</taxon>
        <taxon>Kitasatosporales</taxon>
        <taxon>Streptomycetaceae</taxon>
        <taxon>Yinghuangia</taxon>
    </lineage>
</organism>
<keyword evidence="2" id="KW-1185">Reference proteome</keyword>
<sequence length="58" mass="5824">MKRDGGRTTARGGKRVRGGAACGAGVTFGEGKTFHSKTLIGKKGADGVCGARRSEVSA</sequence>
<gene>
    <name evidence="1" type="ORF">GCM10023205_74990</name>
</gene>
<dbReference type="RefSeq" id="WP_345680321.1">
    <property type="nucleotide sequence ID" value="NZ_BAABHS010000045.1"/>
</dbReference>
<protein>
    <submittedName>
        <fullName evidence="1">Uncharacterized protein</fullName>
    </submittedName>
</protein>
<evidence type="ECO:0000313" key="2">
    <source>
        <dbReference type="Proteomes" id="UP001500466"/>
    </source>
</evidence>
<dbReference type="EMBL" id="BAABHS010000045">
    <property type="protein sequence ID" value="GAA4991744.1"/>
    <property type="molecule type" value="Genomic_DNA"/>
</dbReference>
<proteinExistence type="predicted"/>
<comment type="caution">
    <text evidence="1">The sequence shown here is derived from an EMBL/GenBank/DDBJ whole genome shotgun (WGS) entry which is preliminary data.</text>
</comment>
<dbReference type="Proteomes" id="UP001500466">
    <property type="component" value="Unassembled WGS sequence"/>
</dbReference>
<evidence type="ECO:0000313" key="1">
    <source>
        <dbReference type="EMBL" id="GAA4991744.1"/>
    </source>
</evidence>
<reference evidence="2" key="1">
    <citation type="journal article" date="2019" name="Int. J. Syst. Evol. Microbiol.">
        <title>The Global Catalogue of Microorganisms (GCM) 10K type strain sequencing project: providing services to taxonomists for standard genome sequencing and annotation.</title>
        <authorList>
            <consortium name="The Broad Institute Genomics Platform"/>
            <consortium name="The Broad Institute Genome Sequencing Center for Infectious Disease"/>
            <person name="Wu L."/>
            <person name="Ma J."/>
        </authorList>
    </citation>
    <scope>NUCLEOTIDE SEQUENCE [LARGE SCALE GENOMIC DNA]</scope>
    <source>
        <strain evidence="2">JCM 17986</strain>
    </source>
</reference>
<accession>A0ABP9IA19</accession>
<name>A0ABP9IA19_9ACTN</name>